<feature type="domain" description="HTH cro/C1-type" evidence="2">
    <location>
        <begin position="878"/>
        <end position="901"/>
    </location>
</feature>
<feature type="region of interest" description="Disordered" evidence="1">
    <location>
        <begin position="13"/>
        <end position="39"/>
    </location>
</feature>
<evidence type="ECO:0000256" key="1">
    <source>
        <dbReference type="SAM" id="MobiDB-lite"/>
    </source>
</evidence>
<protein>
    <submittedName>
        <fullName evidence="3">RNA dependent RNA polymerase</fullName>
    </submittedName>
</protein>
<accession>A0A8S5R2A5</accession>
<dbReference type="InterPro" id="IPR013324">
    <property type="entry name" value="RNA_pol_sigma_r3/r4-like"/>
</dbReference>
<evidence type="ECO:0000259" key="2">
    <source>
        <dbReference type="PROSITE" id="PS50943"/>
    </source>
</evidence>
<reference evidence="3" key="1">
    <citation type="journal article" date="2021" name="Proc. Natl. Acad. Sci. U.S.A.">
        <title>A Catalog of Tens of Thousands of Viruses from Human Metagenomes Reveals Hidden Associations with Chronic Diseases.</title>
        <authorList>
            <person name="Tisza M.J."/>
            <person name="Buck C.B."/>
        </authorList>
    </citation>
    <scope>NUCLEOTIDE SEQUENCE</scope>
    <source>
        <strain evidence="3">Ctj7g1</strain>
    </source>
</reference>
<name>A0A8S5R2A5_9CAUD</name>
<dbReference type="InterPro" id="IPR001387">
    <property type="entry name" value="Cro/C1-type_HTH"/>
</dbReference>
<organism evidence="3">
    <name type="scientific">Siphoviridae sp. ctj7g1</name>
    <dbReference type="NCBI Taxonomy" id="2826438"/>
    <lineage>
        <taxon>Viruses</taxon>
        <taxon>Duplodnaviria</taxon>
        <taxon>Heunggongvirae</taxon>
        <taxon>Uroviricota</taxon>
        <taxon>Caudoviricetes</taxon>
    </lineage>
</organism>
<dbReference type="SUPFAM" id="SSF88659">
    <property type="entry name" value="Sigma3 and sigma4 domains of RNA polymerase sigma factors"/>
    <property type="match status" value="1"/>
</dbReference>
<evidence type="ECO:0000313" key="3">
    <source>
        <dbReference type="EMBL" id="DAE25282.1"/>
    </source>
</evidence>
<dbReference type="Gene3D" id="1.10.10.60">
    <property type="entry name" value="Homeodomain-like"/>
    <property type="match status" value="1"/>
</dbReference>
<proteinExistence type="predicted"/>
<dbReference type="PROSITE" id="PS50943">
    <property type="entry name" value="HTH_CROC1"/>
    <property type="match status" value="1"/>
</dbReference>
<dbReference type="EMBL" id="BK015796">
    <property type="protein sequence ID" value="DAE25282.1"/>
    <property type="molecule type" value="Genomic_DNA"/>
</dbReference>
<sequence>MVHIIDDSEYLAHVGKPHEGSKPHSGRYPWGSGKDPSATPKSFLDTIAIMKRDGMSQTDIAKQLGFKSSVELRDHITLARHEQKIQEVAAVKKYKAKGWSNTAIGEKLGISEGAVRKYLLPTALARQEALIQNKQALKERVDKTGYLDVGKGTEALMKINESQKKKALRALELEGYVVLNLRERSASTGEASFTTVLAKPGTTKQEAYRHLKDLSSFSGPLKDKEGAPLGIVTPLAIDPKRLRINYGGEGGEKADGVIYLRPGVRDISIGENAYAQIRAQVGKGHYLKGMAVYRDDLPDGVDLVFNTNKDRSVPVLGDKKSGSILKPLRDDPDNPFGATIKYQLTEGSGRNRRAISAMNIVNDESDWDKWSRNLPSQFLSKQHEATAERQLKITRDSMASELAQIKSLTNPIVRASLLENFAENADSAASHLKAAALPRQKTHVLLPLPSIDPTRIYAPNYRQGERVALVRFPHGGTFEIPELIVDNTNKEGQKMIGKRAKAAVGIHHSVAERLSGADFDGDTALVIPTRGARLKITNALNGLRNFDPHTEYKYHEGMQVLPKGRVGTEMGMISNLITDMSVKGANTDELARAVRHSMVVIDANKHKLDYKQSYVDNDIASLKAKYQGGPRKGASTIISRASATVHIPERRLAYKTEGGHIDPKTGKLRYIDTNKTHGVKTRTGEWEQAPNHQKVTRMSLADDAYSLTSDAPSPMERIYARHANQLKAMANDARLAAYRSEPIPYSTNAKRVHIDAVRSLDAKLALAKSNAPLERQAQRMANLQVRAKVEANPGLDKDDIKKLKTQALIGARAATGASKHRIQPTEEEWKAIQAGAISTTKLKEIMAQGDMDHIRELAMPKEQRALPQRQQTAIKNMQSRGYSQAAIAEALGVSVSTVNKYI</sequence>